<dbReference type="AlphaFoldDB" id="A0AAW4G4V3"/>
<evidence type="ECO:0000313" key="2">
    <source>
        <dbReference type="EMBL" id="MBM7278283.1"/>
    </source>
</evidence>
<dbReference type="Proteomes" id="UP001195196">
    <property type="component" value="Unassembled WGS sequence"/>
</dbReference>
<organism evidence="2 3">
    <name type="scientific">Gordonia rubripertincta</name>
    <name type="common">Rhodococcus corallinus</name>
    <dbReference type="NCBI Taxonomy" id="36822"/>
    <lineage>
        <taxon>Bacteria</taxon>
        <taxon>Bacillati</taxon>
        <taxon>Actinomycetota</taxon>
        <taxon>Actinomycetes</taxon>
        <taxon>Mycobacteriales</taxon>
        <taxon>Gordoniaceae</taxon>
        <taxon>Gordonia</taxon>
    </lineage>
</organism>
<comment type="caution">
    <text evidence="2">The sequence shown here is derived from an EMBL/GenBank/DDBJ whole genome shotgun (WGS) entry which is preliminary data.</text>
</comment>
<evidence type="ECO:0000313" key="3">
    <source>
        <dbReference type="Proteomes" id="UP001195196"/>
    </source>
</evidence>
<proteinExistence type="predicted"/>
<reference evidence="2" key="1">
    <citation type="submission" date="2021-02" db="EMBL/GenBank/DDBJ databases">
        <title>Taxonomy, biology and ecology of Rhodococcus bacteria occurring in California pistachio and other woody hosts as revealed by genome sequence analyses.</title>
        <authorList>
            <person name="Riely B."/>
            <person name="Gai Y."/>
        </authorList>
    </citation>
    <scope>NUCLEOTIDE SEQUENCE</scope>
    <source>
        <strain evidence="2">BP-295</strain>
    </source>
</reference>
<gene>
    <name evidence="2" type="ORF">JTZ10_10965</name>
</gene>
<protein>
    <submittedName>
        <fullName evidence="2">Uncharacterized protein</fullName>
    </submittedName>
</protein>
<dbReference type="EMBL" id="JAFFGU010000004">
    <property type="protein sequence ID" value="MBM7278283.1"/>
    <property type="molecule type" value="Genomic_DNA"/>
</dbReference>
<feature type="compositionally biased region" description="Polar residues" evidence="1">
    <location>
        <begin position="58"/>
        <end position="68"/>
    </location>
</feature>
<sequence>MATQTNPFDALYAGVKQFLAELTDDEFASLVAEVRPPAEADEPTESSTRISEPKSPRYNGTDNNNSYPASWGYGR</sequence>
<accession>A0AAW4G4V3</accession>
<evidence type="ECO:0000256" key="1">
    <source>
        <dbReference type="SAM" id="MobiDB-lite"/>
    </source>
</evidence>
<feature type="region of interest" description="Disordered" evidence="1">
    <location>
        <begin position="34"/>
        <end position="75"/>
    </location>
</feature>
<name>A0AAW4G4V3_GORRU</name>
<dbReference type="RefSeq" id="WP_204717974.1">
    <property type="nucleotide sequence ID" value="NZ_JAFFGU010000004.1"/>
</dbReference>